<dbReference type="PANTHER" id="PTHR28074:SF1">
    <property type="entry name" value="ATP SYNTHASE SUBUNIT K, MITOCHONDRIAL"/>
    <property type="match status" value="1"/>
</dbReference>
<accession>A0A3N4ITR3</accession>
<evidence type="ECO:0008006" key="7">
    <source>
        <dbReference type="Google" id="ProtNLM"/>
    </source>
</evidence>
<dbReference type="InterPro" id="IPR021278">
    <property type="entry name" value="ATP19"/>
</dbReference>
<evidence type="ECO:0000313" key="6">
    <source>
        <dbReference type="Proteomes" id="UP000275078"/>
    </source>
</evidence>
<dbReference type="EMBL" id="ML119646">
    <property type="protein sequence ID" value="RPA87580.1"/>
    <property type="molecule type" value="Genomic_DNA"/>
</dbReference>
<sequence>MVVYYPVFGKQVGSHVLAMLTLGTAATIGYVSTRGGSKEGKPTPPIVASSSDEEKFIKDFLKDIEADEKKTKAKH</sequence>
<protein>
    <recommendedName>
        <fullName evidence="7">ATP synthase subunit K, mitochondrial</fullName>
    </recommendedName>
</protein>
<feature type="transmembrane region" description="Helical" evidence="4">
    <location>
        <begin position="12"/>
        <end position="31"/>
    </location>
</feature>
<gene>
    <name evidence="5" type="ORF">BJ508DRAFT_410340</name>
</gene>
<reference evidence="5 6" key="1">
    <citation type="journal article" date="2018" name="Nat. Ecol. Evol.">
        <title>Pezizomycetes genomes reveal the molecular basis of ectomycorrhizal truffle lifestyle.</title>
        <authorList>
            <person name="Murat C."/>
            <person name="Payen T."/>
            <person name="Noel B."/>
            <person name="Kuo A."/>
            <person name="Morin E."/>
            <person name="Chen J."/>
            <person name="Kohler A."/>
            <person name="Krizsan K."/>
            <person name="Balestrini R."/>
            <person name="Da Silva C."/>
            <person name="Montanini B."/>
            <person name="Hainaut M."/>
            <person name="Levati E."/>
            <person name="Barry K.W."/>
            <person name="Belfiori B."/>
            <person name="Cichocki N."/>
            <person name="Clum A."/>
            <person name="Dockter R.B."/>
            <person name="Fauchery L."/>
            <person name="Guy J."/>
            <person name="Iotti M."/>
            <person name="Le Tacon F."/>
            <person name="Lindquist E.A."/>
            <person name="Lipzen A."/>
            <person name="Malagnac F."/>
            <person name="Mello A."/>
            <person name="Molinier V."/>
            <person name="Miyauchi S."/>
            <person name="Poulain J."/>
            <person name="Riccioni C."/>
            <person name="Rubini A."/>
            <person name="Sitrit Y."/>
            <person name="Splivallo R."/>
            <person name="Traeger S."/>
            <person name="Wang M."/>
            <person name="Zifcakova L."/>
            <person name="Wipf D."/>
            <person name="Zambonelli A."/>
            <person name="Paolocci F."/>
            <person name="Nowrousian M."/>
            <person name="Ottonello S."/>
            <person name="Baldrian P."/>
            <person name="Spatafora J.W."/>
            <person name="Henrissat B."/>
            <person name="Nagy L.G."/>
            <person name="Aury J.M."/>
            <person name="Wincker P."/>
            <person name="Grigoriev I.V."/>
            <person name="Bonfante P."/>
            <person name="Martin F.M."/>
        </authorList>
    </citation>
    <scope>NUCLEOTIDE SEQUENCE [LARGE SCALE GENOMIC DNA]</scope>
    <source>
        <strain evidence="5 6">RN42</strain>
    </source>
</reference>
<organism evidence="5 6">
    <name type="scientific">Ascobolus immersus RN42</name>
    <dbReference type="NCBI Taxonomy" id="1160509"/>
    <lineage>
        <taxon>Eukaryota</taxon>
        <taxon>Fungi</taxon>
        <taxon>Dikarya</taxon>
        <taxon>Ascomycota</taxon>
        <taxon>Pezizomycotina</taxon>
        <taxon>Pezizomycetes</taxon>
        <taxon>Pezizales</taxon>
        <taxon>Ascobolaceae</taxon>
        <taxon>Ascobolus</taxon>
    </lineage>
</organism>
<dbReference type="AlphaFoldDB" id="A0A3N4ITR3"/>
<evidence type="ECO:0000256" key="4">
    <source>
        <dbReference type="SAM" id="Phobius"/>
    </source>
</evidence>
<keyword evidence="2" id="KW-0496">Mitochondrion</keyword>
<keyword evidence="6" id="KW-1185">Reference proteome</keyword>
<keyword evidence="3 4" id="KW-0472">Membrane</keyword>
<dbReference type="STRING" id="1160509.A0A3N4ITR3"/>
<keyword evidence="4" id="KW-0812">Transmembrane</keyword>
<evidence type="ECO:0000256" key="1">
    <source>
        <dbReference type="ARBA" id="ARBA00004325"/>
    </source>
</evidence>
<evidence type="ECO:0000313" key="5">
    <source>
        <dbReference type="EMBL" id="RPA87580.1"/>
    </source>
</evidence>
<dbReference type="PANTHER" id="PTHR28074">
    <property type="entry name" value="ATP SYNTHASE SUBUNIT K, MITOCHONDRIAL"/>
    <property type="match status" value="1"/>
</dbReference>
<proteinExistence type="predicted"/>
<evidence type="ECO:0000256" key="2">
    <source>
        <dbReference type="ARBA" id="ARBA00023128"/>
    </source>
</evidence>
<dbReference type="Proteomes" id="UP000275078">
    <property type="component" value="Unassembled WGS sequence"/>
</dbReference>
<evidence type="ECO:0000256" key="3">
    <source>
        <dbReference type="ARBA" id="ARBA00023136"/>
    </source>
</evidence>
<keyword evidence="4" id="KW-1133">Transmembrane helix</keyword>
<dbReference type="GO" id="GO:0031966">
    <property type="term" value="C:mitochondrial membrane"/>
    <property type="evidence" value="ECO:0007669"/>
    <property type="project" value="UniProtKB-SubCell"/>
</dbReference>
<dbReference type="OrthoDB" id="2094445at2759"/>
<dbReference type="GO" id="GO:0015986">
    <property type="term" value="P:proton motive force-driven ATP synthesis"/>
    <property type="evidence" value="ECO:0007669"/>
    <property type="project" value="TreeGrafter"/>
</dbReference>
<dbReference type="Pfam" id="PF11022">
    <property type="entry name" value="ATP19"/>
    <property type="match status" value="1"/>
</dbReference>
<name>A0A3N4ITR3_ASCIM</name>
<comment type="subcellular location">
    <subcellularLocation>
        <location evidence="1">Mitochondrion membrane</location>
    </subcellularLocation>
</comment>